<keyword evidence="1" id="KW-0032">Aminotransferase</keyword>
<reference evidence="1 2" key="1">
    <citation type="journal article" date="2007" name="Proc. Natl. Acad. Sci. U.S.A.">
        <title>Genome plasticity of BCG and impact on vaccine efficacy.</title>
        <authorList>
            <person name="Brosch R."/>
            <person name="Gordon S.V."/>
            <person name="Garnier T."/>
            <person name="Eiglmeier K."/>
            <person name="Frigui W."/>
            <person name="Valenti P."/>
            <person name="Dos Santos S."/>
            <person name="Duthoy S."/>
            <person name="Lacroix C."/>
            <person name="Garcia-Pelayo C."/>
            <person name="Inwald J.K."/>
            <person name="Golby P."/>
            <person name="Garcia J.N."/>
            <person name="Hewinson R.G."/>
            <person name="Behr M.A."/>
            <person name="Quail M.A."/>
            <person name="Churcher C."/>
            <person name="Barrell B.G."/>
            <person name="Parkhill J."/>
            <person name="Cole S.T."/>
        </authorList>
    </citation>
    <scope>NUCLEOTIDE SEQUENCE [LARGE SCALE GENOMIC DNA]</scope>
    <source>
        <strain evidence="2">BCG / Pasteur 1173P2</strain>
    </source>
</reference>
<sequence length="140" mass="15167">MAAVVKSVALAGRPTTPDRVHEVLGRSMLVDGLDIVLDLTRSGGSYLVDAITGRRYLDMFTFVASSALGMNPPALVDDREFHAELMPLTWATRTLSWWSVTPRTTISPGTPTKSCHFCWTCSDDAVGVTQSARPGLDTEP</sequence>
<dbReference type="KEGG" id="mbb:BCG_3354c"/>
<dbReference type="HOGENOM" id="CLU_1832921_0_0_11"/>
<accession>A0A0H3M8M7</accession>
<dbReference type="InterPro" id="IPR015422">
    <property type="entry name" value="PyrdxlP-dep_Trfase_small"/>
</dbReference>
<dbReference type="EC" id="2.6.1.36" evidence="1"/>
<dbReference type="EMBL" id="AM408590">
    <property type="protein sequence ID" value="CAL73343.1"/>
    <property type="molecule type" value="Genomic_DNA"/>
</dbReference>
<dbReference type="SMR" id="A0A0H3M8M7"/>
<name>A0A0H3M8M7_MYCBP</name>
<keyword evidence="1" id="KW-0808">Transferase</keyword>
<dbReference type="GO" id="GO:0045484">
    <property type="term" value="F:L-lysine 6-transaminase activity"/>
    <property type="evidence" value="ECO:0007669"/>
    <property type="project" value="UniProtKB-EC"/>
</dbReference>
<organism evidence="1 2">
    <name type="scientific">Mycobacterium bovis (strain BCG / Pasteur 1173P2)</name>
    <dbReference type="NCBI Taxonomy" id="410289"/>
    <lineage>
        <taxon>Bacteria</taxon>
        <taxon>Bacillati</taxon>
        <taxon>Actinomycetota</taxon>
        <taxon>Actinomycetes</taxon>
        <taxon>Mycobacteriales</taxon>
        <taxon>Mycobacteriaceae</taxon>
        <taxon>Mycobacterium</taxon>
        <taxon>Mycobacterium tuberculosis complex</taxon>
    </lineage>
</organism>
<gene>
    <name evidence="1" type="primary">lat'</name>
    <name evidence="1" type="ordered locus">BCG_3354c</name>
</gene>
<evidence type="ECO:0000313" key="1">
    <source>
        <dbReference type="EMBL" id="CAL73343.1"/>
    </source>
</evidence>
<dbReference type="AlphaFoldDB" id="A0A0H3M8M7"/>
<dbReference type="Proteomes" id="UP000001472">
    <property type="component" value="Chromosome"/>
</dbReference>
<protein>
    <submittedName>
        <fullName evidence="1">Probable L-lysine-epsilon aminotransferase lat</fullName>
        <ecNumber evidence="1">2.6.1.36</ecNumber>
    </submittedName>
</protein>
<dbReference type="Gene3D" id="3.90.1150.10">
    <property type="entry name" value="Aspartate Aminotransferase, domain 1"/>
    <property type="match status" value="1"/>
</dbReference>
<evidence type="ECO:0000313" key="2">
    <source>
        <dbReference type="Proteomes" id="UP000001472"/>
    </source>
</evidence>
<proteinExistence type="predicted"/>